<keyword evidence="1" id="KW-0378">Hydrolase</keyword>
<accession>A0A2P9H9A9</accession>
<dbReference type="Gene3D" id="3.90.1140.10">
    <property type="entry name" value="Cyclic phosphodiesterase"/>
    <property type="match status" value="1"/>
</dbReference>
<evidence type="ECO:0008006" key="4">
    <source>
        <dbReference type="Google" id="ProtNLM"/>
    </source>
</evidence>
<evidence type="ECO:0000313" key="3">
    <source>
        <dbReference type="Proteomes" id="UP000000529"/>
    </source>
</evidence>
<dbReference type="PANTHER" id="PTHR35561">
    <property type="entry name" value="RNA 2',3'-CYCLIC PHOSPHODIESTERASE"/>
    <property type="match status" value="1"/>
</dbReference>
<dbReference type="SUPFAM" id="SSF55144">
    <property type="entry name" value="LigT-like"/>
    <property type="match status" value="1"/>
</dbReference>
<reference evidence="2 3" key="1">
    <citation type="journal article" date="2004" name="Science">
        <title>Illuminating the evolutionary history of chlamydiae.</title>
        <authorList>
            <person name="Horn M."/>
            <person name="Collingro A."/>
            <person name="Schmitz-Esser S."/>
            <person name="Beier C.L."/>
            <person name="Purkhold U."/>
            <person name="Fartmann B."/>
            <person name="Brandt P."/>
            <person name="Nyakatura G.J."/>
            <person name="Droege M."/>
            <person name="Frishman D."/>
            <person name="Rattei T."/>
            <person name="Mewes H."/>
            <person name="Wagner M."/>
        </authorList>
    </citation>
    <scope>NUCLEOTIDE SEQUENCE [LARGE SCALE GENOMIC DNA]</scope>
    <source>
        <strain evidence="2 3">UWE25</strain>
    </source>
</reference>
<dbReference type="InterPro" id="IPR004175">
    <property type="entry name" value="RNA_CPDase"/>
</dbReference>
<gene>
    <name evidence="2" type="ORF">PC_RS01225</name>
</gene>
<keyword evidence="3" id="KW-1185">Reference proteome</keyword>
<dbReference type="Proteomes" id="UP000000529">
    <property type="component" value="Chromosome"/>
</dbReference>
<dbReference type="RefSeq" id="WP_044044692.1">
    <property type="nucleotide sequence ID" value="NC_005861.2"/>
</dbReference>
<organism evidence="2 3">
    <name type="scientific">Protochlamydia amoebophila (strain UWE25)</name>
    <dbReference type="NCBI Taxonomy" id="264201"/>
    <lineage>
        <taxon>Bacteria</taxon>
        <taxon>Pseudomonadati</taxon>
        <taxon>Chlamydiota</taxon>
        <taxon>Chlamydiia</taxon>
        <taxon>Parachlamydiales</taxon>
        <taxon>Parachlamydiaceae</taxon>
        <taxon>Candidatus Protochlamydia</taxon>
    </lineage>
</organism>
<evidence type="ECO:0000256" key="1">
    <source>
        <dbReference type="ARBA" id="ARBA00022801"/>
    </source>
</evidence>
<dbReference type="KEGG" id="pcu:PC_RS01225"/>
<protein>
    <recommendedName>
        <fullName evidence="4">2'-5' RNA ligase</fullName>
    </recommendedName>
</protein>
<sequence>MNSYILAINIPSSIQRQLAQICYGIPNVNWLDSNEFYLQLRSFGQLSLEKLEEIQKCLNSLFFNSFSLQLKEIGHDHFKSQQGTIWVGANPILELIELKNQINKLLKELNLLPERHPNLKVFLGHYYKVHADRLLEYLMNHFLFQTPFFTATKCSLLLIKTTTKRTFMEVIEEYEAASPATGED</sequence>
<dbReference type="AlphaFoldDB" id="A0A2P9H9A9"/>
<dbReference type="GO" id="GO:0008664">
    <property type="term" value="F:RNA 2',3'-cyclic 3'-phosphodiesterase activity"/>
    <property type="evidence" value="ECO:0007669"/>
    <property type="project" value="InterPro"/>
</dbReference>
<dbReference type="EMBL" id="BX908798">
    <property type="protein sequence ID" value="SPJ31595.1"/>
    <property type="molecule type" value="Genomic_DNA"/>
</dbReference>
<evidence type="ECO:0000313" key="2">
    <source>
        <dbReference type="EMBL" id="SPJ31595.1"/>
    </source>
</evidence>
<dbReference type="OrthoDB" id="7061261at2"/>
<dbReference type="GO" id="GO:0004113">
    <property type="term" value="F:2',3'-cyclic-nucleotide 3'-phosphodiesterase activity"/>
    <property type="evidence" value="ECO:0007669"/>
    <property type="project" value="InterPro"/>
</dbReference>
<name>A0A2P9H9A9_PARUW</name>
<dbReference type="InterPro" id="IPR009097">
    <property type="entry name" value="Cyclic_Pdiesterase"/>
</dbReference>
<proteinExistence type="predicted"/>
<dbReference type="PANTHER" id="PTHR35561:SF1">
    <property type="entry name" value="RNA 2',3'-CYCLIC PHOSPHODIESTERASE"/>
    <property type="match status" value="1"/>
</dbReference>